<keyword evidence="3 6" id="KW-0812">Transmembrane</keyword>
<dbReference type="InterPro" id="IPR038330">
    <property type="entry name" value="TspO/MBR-related_sf"/>
</dbReference>
<evidence type="ECO:0000256" key="1">
    <source>
        <dbReference type="ARBA" id="ARBA00004141"/>
    </source>
</evidence>
<dbReference type="GO" id="GO:0033013">
    <property type="term" value="P:tetrapyrrole metabolic process"/>
    <property type="evidence" value="ECO:0007669"/>
    <property type="project" value="UniProtKB-ARBA"/>
</dbReference>
<proteinExistence type="inferred from homology"/>
<sequence>MSLPPLLVDLPRSPIFAVGLPLAASFATGLLTRNAQHGPRGTWYKSLQKPALDPPAWSFGVVWPALYACMGWASFLTVKALDRTPPGLGRNRAYLALKLYYAQLALNQLWTPLCFGGGYLGAAFIDLTALTGTVGYWFWLLRTEVSREASWYVLPYVAWTTYATYLNGSLWW</sequence>
<evidence type="ECO:0000313" key="8">
    <source>
        <dbReference type="Proteomes" id="UP000245946"/>
    </source>
</evidence>
<keyword evidence="5 6" id="KW-0472">Membrane</keyword>
<reference evidence="7 8" key="1">
    <citation type="journal article" date="2018" name="Mol. Biol. Evol.">
        <title>Broad Genomic Sampling Reveals a Smut Pathogenic Ancestry of the Fungal Clade Ustilaginomycotina.</title>
        <authorList>
            <person name="Kijpornyongpan T."/>
            <person name="Mondo S.J."/>
            <person name="Barry K."/>
            <person name="Sandor L."/>
            <person name="Lee J."/>
            <person name="Lipzen A."/>
            <person name="Pangilinan J."/>
            <person name="LaButti K."/>
            <person name="Hainaut M."/>
            <person name="Henrissat B."/>
            <person name="Grigoriev I.V."/>
            <person name="Spatafora J.W."/>
            <person name="Aime M.C."/>
        </authorList>
    </citation>
    <scope>NUCLEOTIDE SEQUENCE [LARGE SCALE GENOMIC DNA]</scope>
    <source>
        <strain evidence="7 8">MCA 4186</strain>
    </source>
</reference>
<evidence type="ECO:0000256" key="4">
    <source>
        <dbReference type="ARBA" id="ARBA00022989"/>
    </source>
</evidence>
<dbReference type="Pfam" id="PF03073">
    <property type="entry name" value="TspO_MBR"/>
    <property type="match status" value="1"/>
</dbReference>
<dbReference type="AlphaFoldDB" id="A0A316ZEU0"/>
<keyword evidence="4 6" id="KW-1133">Transmembrane helix</keyword>
<evidence type="ECO:0000313" key="7">
    <source>
        <dbReference type="EMBL" id="PWO00288.1"/>
    </source>
</evidence>
<evidence type="ECO:0000256" key="6">
    <source>
        <dbReference type="SAM" id="Phobius"/>
    </source>
</evidence>
<protein>
    <submittedName>
        <fullName evidence="7">TspO/MBR-related protein</fullName>
    </submittedName>
</protein>
<dbReference type="InterPro" id="IPR004307">
    <property type="entry name" value="TspO_MBR"/>
</dbReference>
<dbReference type="GO" id="GO:0005741">
    <property type="term" value="C:mitochondrial outer membrane"/>
    <property type="evidence" value="ECO:0007669"/>
    <property type="project" value="TreeGrafter"/>
</dbReference>
<feature type="transmembrane region" description="Helical" evidence="6">
    <location>
        <begin position="119"/>
        <end position="139"/>
    </location>
</feature>
<organism evidence="7 8">
    <name type="scientific">Tilletiopsis washingtonensis</name>
    <dbReference type="NCBI Taxonomy" id="58919"/>
    <lineage>
        <taxon>Eukaryota</taxon>
        <taxon>Fungi</taxon>
        <taxon>Dikarya</taxon>
        <taxon>Basidiomycota</taxon>
        <taxon>Ustilaginomycotina</taxon>
        <taxon>Exobasidiomycetes</taxon>
        <taxon>Entylomatales</taxon>
        <taxon>Entylomatales incertae sedis</taxon>
        <taxon>Tilletiopsis</taxon>
    </lineage>
</organism>
<evidence type="ECO:0000256" key="5">
    <source>
        <dbReference type="ARBA" id="ARBA00023136"/>
    </source>
</evidence>
<evidence type="ECO:0000256" key="3">
    <source>
        <dbReference type="ARBA" id="ARBA00022692"/>
    </source>
</evidence>
<dbReference type="Gene3D" id="1.20.1260.100">
    <property type="entry name" value="TspO/MBR protein"/>
    <property type="match status" value="1"/>
</dbReference>
<feature type="transmembrane region" description="Helical" evidence="6">
    <location>
        <begin position="15"/>
        <end position="35"/>
    </location>
</feature>
<dbReference type="OrthoDB" id="8841220at2759"/>
<feature type="transmembrane region" description="Helical" evidence="6">
    <location>
        <begin position="151"/>
        <end position="171"/>
    </location>
</feature>
<accession>A0A316ZEU0</accession>
<dbReference type="STRING" id="58919.A0A316ZEU0"/>
<dbReference type="EMBL" id="KZ819285">
    <property type="protein sequence ID" value="PWO00288.1"/>
    <property type="molecule type" value="Genomic_DNA"/>
</dbReference>
<dbReference type="CDD" id="cd15904">
    <property type="entry name" value="TSPO_MBR"/>
    <property type="match status" value="1"/>
</dbReference>
<dbReference type="Proteomes" id="UP000245946">
    <property type="component" value="Unassembled WGS sequence"/>
</dbReference>
<comment type="similarity">
    <text evidence="2">Belongs to the TspO/BZRP family.</text>
</comment>
<gene>
    <name evidence="7" type="ORF">FA09DRAFT_314896</name>
</gene>
<dbReference type="PANTHER" id="PTHR10057:SF0">
    <property type="entry name" value="TRANSLOCATOR PROTEIN"/>
    <property type="match status" value="1"/>
</dbReference>
<dbReference type="PANTHER" id="PTHR10057">
    <property type="entry name" value="PERIPHERAL-TYPE BENZODIAZEPINE RECEPTOR"/>
    <property type="match status" value="1"/>
</dbReference>
<dbReference type="PIRSF" id="PIRSF005859">
    <property type="entry name" value="PBR"/>
    <property type="match status" value="1"/>
</dbReference>
<evidence type="ECO:0000256" key="2">
    <source>
        <dbReference type="ARBA" id="ARBA00007524"/>
    </source>
</evidence>
<feature type="transmembrane region" description="Helical" evidence="6">
    <location>
        <begin position="56"/>
        <end position="75"/>
    </location>
</feature>
<comment type="subcellular location">
    <subcellularLocation>
        <location evidence="1">Membrane</location>
        <topology evidence="1">Multi-pass membrane protein</topology>
    </subcellularLocation>
</comment>
<dbReference type="FunFam" id="1.20.1260.100:FF:000001">
    <property type="entry name" value="translocator protein 2"/>
    <property type="match status" value="1"/>
</dbReference>
<dbReference type="GeneID" id="37268331"/>
<keyword evidence="8" id="KW-1185">Reference proteome</keyword>
<name>A0A316ZEU0_9BASI</name>
<dbReference type="RefSeq" id="XP_025600566.1">
    <property type="nucleotide sequence ID" value="XM_025740787.1"/>
</dbReference>